<name>A0A0F9SLW3_9ZZZZ</name>
<evidence type="ECO:0000313" key="1">
    <source>
        <dbReference type="EMBL" id="KKN68074.1"/>
    </source>
</evidence>
<reference evidence="1" key="1">
    <citation type="journal article" date="2015" name="Nature">
        <title>Complex archaea that bridge the gap between prokaryotes and eukaryotes.</title>
        <authorList>
            <person name="Spang A."/>
            <person name="Saw J.H."/>
            <person name="Jorgensen S.L."/>
            <person name="Zaremba-Niedzwiedzka K."/>
            <person name="Martijn J."/>
            <person name="Lind A.E."/>
            <person name="van Eijk R."/>
            <person name="Schleper C."/>
            <person name="Guy L."/>
            <person name="Ettema T.J."/>
        </authorList>
    </citation>
    <scope>NUCLEOTIDE SEQUENCE</scope>
</reference>
<proteinExistence type="predicted"/>
<protein>
    <recommendedName>
        <fullName evidence="2">DUF1330 domain-containing protein</fullName>
    </recommendedName>
</protein>
<dbReference type="EMBL" id="LAZR01000459">
    <property type="protein sequence ID" value="KKN68074.1"/>
    <property type="molecule type" value="Genomic_DNA"/>
</dbReference>
<comment type="caution">
    <text evidence="1">The sequence shown here is derived from an EMBL/GenBank/DDBJ whole genome shotgun (WGS) entry which is preliminary data.</text>
</comment>
<sequence length="50" mass="5548">MIVYVVMRPEDFCVLAVFSSMEAAKMFQTSLHGGGRDTNVSKHVVDEEEG</sequence>
<dbReference type="AlphaFoldDB" id="A0A0F9SLW3"/>
<evidence type="ECO:0008006" key="2">
    <source>
        <dbReference type="Google" id="ProtNLM"/>
    </source>
</evidence>
<accession>A0A0F9SLW3</accession>
<gene>
    <name evidence="1" type="ORF">LCGC14_0455280</name>
</gene>
<organism evidence="1">
    <name type="scientific">marine sediment metagenome</name>
    <dbReference type="NCBI Taxonomy" id="412755"/>
    <lineage>
        <taxon>unclassified sequences</taxon>
        <taxon>metagenomes</taxon>
        <taxon>ecological metagenomes</taxon>
    </lineage>
</organism>